<dbReference type="AlphaFoldDB" id="A0A562PY10"/>
<feature type="domain" description="Glycosyltransferase 61 catalytic" evidence="1">
    <location>
        <begin position="94"/>
        <end position="271"/>
    </location>
</feature>
<dbReference type="Proteomes" id="UP000316905">
    <property type="component" value="Unassembled WGS sequence"/>
</dbReference>
<dbReference type="InterPro" id="IPR049625">
    <property type="entry name" value="Glyco_transf_61_cat"/>
</dbReference>
<sequence>MPVQIFNDPPALEVFYDAIIMPTCRLQNRSTPLEMYGGVFDKNKNFIDSSALVRGDIHQIMASGEVSKRPKHLDENVLYGGFLYRKHHEHTGCYGHFLVESLARMWAGLSHFLFDRLVFNSHPGVKEACEIGNFFFEKLGWPKEKILIVNEPLRFSRITIPAAAITIGGTKASKVQSFVYNAIAEKIIGKKDIELLGDAPVYISRTKFSERPVFGEINLEDHLKDSGWEIFHPEIESIENQIRTARKSRVYAGVIGSGMHNLIFSRPGTRVFYIERNPNQRTTYNTLAALDAIVGLDGSYIPANLEAASPIGPFLIDQNFIIDEFYKRGYLNNKAVFDLSLARNEYIEFSRK</sequence>
<reference evidence="2 3" key="1">
    <citation type="journal article" date="2015" name="Stand. Genomic Sci.">
        <title>Genomic Encyclopedia of Bacterial and Archaeal Type Strains, Phase III: the genomes of soil and plant-associated and newly described type strains.</title>
        <authorList>
            <person name="Whitman W.B."/>
            <person name="Woyke T."/>
            <person name="Klenk H.P."/>
            <person name="Zhou Y."/>
            <person name="Lilburn T.G."/>
            <person name="Beck B.J."/>
            <person name="De Vos P."/>
            <person name="Vandamme P."/>
            <person name="Eisen J.A."/>
            <person name="Garrity G."/>
            <person name="Hugenholtz P."/>
            <person name="Kyrpides N.C."/>
        </authorList>
    </citation>
    <scope>NUCLEOTIDE SEQUENCE [LARGE SCALE GENOMIC DNA]</scope>
    <source>
        <strain evidence="2 3">CGMCC 1.6858</strain>
    </source>
</reference>
<evidence type="ECO:0000313" key="3">
    <source>
        <dbReference type="Proteomes" id="UP000316905"/>
    </source>
</evidence>
<dbReference type="EMBL" id="VLKY01000017">
    <property type="protein sequence ID" value="TWI49283.1"/>
    <property type="molecule type" value="Genomic_DNA"/>
</dbReference>
<name>A0A562PY10_9PSED</name>
<gene>
    <name evidence="2" type="ORF">IQ22_03982</name>
</gene>
<organism evidence="2 3">
    <name type="scientific">Pseudomonas duriflava</name>
    <dbReference type="NCBI Taxonomy" id="459528"/>
    <lineage>
        <taxon>Bacteria</taxon>
        <taxon>Pseudomonadati</taxon>
        <taxon>Pseudomonadota</taxon>
        <taxon>Gammaproteobacteria</taxon>
        <taxon>Pseudomonadales</taxon>
        <taxon>Pseudomonadaceae</taxon>
        <taxon>Pseudomonas</taxon>
    </lineage>
</organism>
<dbReference type="OrthoDB" id="3760154at2"/>
<keyword evidence="3" id="KW-1185">Reference proteome</keyword>
<evidence type="ECO:0000313" key="2">
    <source>
        <dbReference type="EMBL" id="TWI49283.1"/>
    </source>
</evidence>
<evidence type="ECO:0000259" key="1">
    <source>
        <dbReference type="Pfam" id="PF04577"/>
    </source>
</evidence>
<proteinExistence type="predicted"/>
<dbReference type="RefSeq" id="WP_145145040.1">
    <property type="nucleotide sequence ID" value="NZ_VLKY01000017.1"/>
</dbReference>
<dbReference type="Pfam" id="PF04577">
    <property type="entry name" value="Glyco_transf_61"/>
    <property type="match status" value="1"/>
</dbReference>
<comment type="caution">
    <text evidence="2">The sequence shown here is derived from an EMBL/GenBank/DDBJ whole genome shotgun (WGS) entry which is preliminary data.</text>
</comment>
<protein>
    <submittedName>
        <fullName evidence="2">Uncharacterized protein DUF563</fullName>
    </submittedName>
</protein>
<dbReference type="GO" id="GO:0016757">
    <property type="term" value="F:glycosyltransferase activity"/>
    <property type="evidence" value="ECO:0007669"/>
    <property type="project" value="InterPro"/>
</dbReference>
<accession>A0A562PY10</accession>